<evidence type="ECO:0000313" key="3">
    <source>
        <dbReference type="EMBL" id="KAG1808966.1"/>
    </source>
</evidence>
<dbReference type="InterPro" id="IPR008266">
    <property type="entry name" value="Tyr_kinase_AS"/>
</dbReference>
<dbReference type="Gene3D" id="1.10.510.10">
    <property type="entry name" value="Transferase(Phosphotransferase) domain 1"/>
    <property type="match status" value="2"/>
</dbReference>
<gene>
    <name evidence="3" type="ORF">BJ212DRAFT_1381652</name>
</gene>
<dbReference type="InterPro" id="IPR000719">
    <property type="entry name" value="Prot_kinase_dom"/>
</dbReference>
<dbReference type="PANTHER" id="PTHR44329:SF214">
    <property type="entry name" value="PROTEIN KINASE DOMAIN-CONTAINING PROTEIN"/>
    <property type="match status" value="1"/>
</dbReference>
<feature type="compositionally biased region" description="Low complexity" evidence="1">
    <location>
        <begin position="146"/>
        <end position="160"/>
    </location>
</feature>
<feature type="region of interest" description="Disordered" evidence="1">
    <location>
        <begin position="146"/>
        <end position="166"/>
    </location>
</feature>
<dbReference type="GeneID" id="64630682"/>
<dbReference type="Pfam" id="PF07714">
    <property type="entry name" value="PK_Tyr_Ser-Thr"/>
    <property type="match status" value="1"/>
</dbReference>
<dbReference type="InterPro" id="IPR051681">
    <property type="entry name" value="Ser/Thr_Kinases-Pseudokinases"/>
</dbReference>
<comment type="caution">
    <text evidence="3">The sequence shown here is derived from an EMBL/GenBank/DDBJ whole genome shotgun (WGS) entry which is preliminary data.</text>
</comment>
<feature type="domain" description="Protein kinase" evidence="2">
    <location>
        <begin position="263"/>
        <end position="548"/>
    </location>
</feature>
<proteinExistence type="predicted"/>
<evidence type="ECO:0000256" key="1">
    <source>
        <dbReference type="SAM" id="MobiDB-lite"/>
    </source>
</evidence>
<evidence type="ECO:0000259" key="2">
    <source>
        <dbReference type="PROSITE" id="PS50011"/>
    </source>
</evidence>
<dbReference type="SUPFAM" id="SSF56112">
    <property type="entry name" value="Protein kinase-like (PK-like)"/>
    <property type="match status" value="2"/>
</dbReference>
<dbReference type="OrthoDB" id="4062651at2759"/>
<feature type="non-terminal residue" evidence="3">
    <location>
        <position position="548"/>
    </location>
</feature>
<accession>A0A9P7E1L4</accession>
<reference evidence="3" key="1">
    <citation type="journal article" date="2020" name="New Phytol.">
        <title>Comparative genomics reveals dynamic genome evolution in host specialist ectomycorrhizal fungi.</title>
        <authorList>
            <person name="Lofgren L.A."/>
            <person name="Nguyen N.H."/>
            <person name="Vilgalys R."/>
            <person name="Ruytinx J."/>
            <person name="Liao H.L."/>
            <person name="Branco S."/>
            <person name="Kuo A."/>
            <person name="LaButti K."/>
            <person name="Lipzen A."/>
            <person name="Andreopoulos W."/>
            <person name="Pangilinan J."/>
            <person name="Riley R."/>
            <person name="Hundley H."/>
            <person name="Na H."/>
            <person name="Barry K."/>
            <person name="Grigoriev I.V."/>
            <person name="Stajich J.E."/>
            <person name="Kennedy P.G."/>
        </authorList>
    </citation>
    <scope>NUCLEOTIDE SEQUENCE</scope>
    <source>
        <strain evidence="3">MN1</strain>
    </source>
</reference>
<keyword evidence="3" id="KW-0808">Transferase</keyword>
<feature type="domain" description="Protein kinase" evidence="2">
    <location>
        <begin position="1"/>
        <end position="137"/>
    </location>
</feature>
<protein>
    <submittedName>
        <fullName evidence="3">Kinase-like domain-containing protein</fullName>
    </submittedName>
</protein>
<keyword evidence="3" id="KW-0418">Kinase</keyword>
<dbReference type="InterPro" id="IPR001245">
    <property type="entry name" value="Ser-Thr/Tyr_kinase_cat_dom"/>
</dbReference>
<keyword evidence="4" id="KW-1185">Reference proteome</keyword>
<dbReference type="RefSeq" id="XP_041188958.1">
    <property type="nucleotide sequence ID" value="XM_041336665.1"/>
</dbReference>
<dbReference type="Pfam" id="PF00069">
    <property type="entry name" value="Pkinase"/>
    <property type="match status" value="1"/>
</dbReference>
<dbReference type="AlphaFoldDB" id="A0A9P7E1L4"/>
<dbReference type="PROSITE" id="PS50011">
    <property type="entry name" value="PROTEIN_KINASE_DOM"/>
    <property type="match status" value="2"/>
</dbReference>
<name>A0A9P7E1L4_9AGAM</name>
<sequence>MVVAESDKSYYSSYSNDAIRWLAPELIGSLDQESILDDSDGDSDLLRPNSQSDIFSLGCIMLHVFSGRLPFWWLRNIQQVLRARFKHVEPYRVEPTVTVSHQHLDFMRKCWSAKPEDRPSTEDAASFGRSSGAVTILRPVNSVDNTAASADSATPPSTIPVVPEPGPSITMQPDALLQRSPQVRPVPVSDITVLQPDASIGIPAPQVEVQFDLPIPSKTVDENLAPGAVTILQSVTPGTNEAQPLREASDANPFAIPSTSIKRQSDYPTSSSGLGDIWKCSMIIDPESSTEVAVKSIRTTDIHNEDAIQKAKKRLCREVAAWIELRHAHVLALHGTVSGFGPLPALVSTWMHDEALDAYLERTSLTLTMVQKLQLLKQVVDGLIYLHEREVIHGDLTSTNVMIDRDGNAFLTNFGLSVVLAESDRSYYRSYSSSAVRWLAPELISSPEPESIPDDSDSNVDFPKPNSQSDVFSLGCIMLHVFSGRLPFWWLGDVRLVFGARLDCVEPYQLEHNVIISYQHLDFMGNVGQPSLRIVLPRRMLLLLWNMN</sequence>
<dbReference type="EMBL" id="JABBWG010000036">
    <property type="protein sequence ID" value="KAG1808966.1"/>
    <property type="molecule type" value="Genomic_DNA"/>
</dbReference>
<dbReference type="GO" id="GO:0005524">
    <property type="term" value="F:ATP binding"/>
    <property type="evidence" value="ECO:0007669"/>
    <property type="project" value="InterPro"/>
</dbReference>
<dbReference type="InterPro" id="IPR011009">
    <property type="entry name" value="Kinase-like_dom_sf"/>
</dbReference>
<dbReference type="PROSITE" id="PS00109">
    <property type="entry name" value="PROTEIN_KINASE_TYR"/>
    <property type="match status" value="1"/>
</dbReference>
<dbReference type="Proteomes" id="UP000807769">
    <property type="component" value="Unassembled WGS sequence"/>
</dbReference>
<dbReference type="GO" id="GO:0004674">
    <property type="term" value="F:protein serine/threonine kinase activity"/>
    <property type="evidence" value="ECO:0007669"/>
    <property type="project" value="TreeGrafter"/>
</dbReference>
<organism evidence="3 4">
    <name type="scientific">Suillus subaureus</name>
    <dbReference type="NCBI Taxonomy" id="48587"/>
    <lineage>
        <taxon>Eukaryota</taxon>
        <taxon>Fungi</taxon>
        <taxon>Dikarya</taxon>
        <taxon>Basidiomycota</taxon>
        <taxon>Agaricomycotina</taxon>
        <taxon>Agaricomycetes</taxon>
        <taxon>Agaricomycetidae</taxon>
        <taxon>Boletales</taxon>
        <taxon>Suillineae</taxon>
        <taxon>Suillaceae</taxon>
        <taxon>Suillus</taxon>
    </lineage>
</organism>
<dbReference type="PANTHER" id="PTHR44329">
    <property type="entry name" value="SERINE/THREONINE-PROTEIN KINASE TNNI3K-RELATED"/>
    <property type="match status" value="1"/>
</dbReference>
<evidence type="ECO:0000313" key="4">
    <source>
        <dbReference type="Proteomes" id="UP000807769"/>
    </source>
</evidence>